<dbReference type="PATRIC" id="fig|28084.5.peg.790"/>
<gene>
    <name evidence="2" type="ORF">Lche_0737</name>
    <name evidence="3" type="ORF">NCTC11976_03236</name>
</gene>
<protein>
    <recommendedName>
        <fullName evidence="6">DUF4239 domain-containing protein</fullName>
    </recommendedName>
</protein>
<keyword evidence="5" id="KW-1185">Reference proteome</keyword>
<evidence type="ECO:0000256" key="1">
    <source>
        <dbReference type="SAM" id="Phobius"/>
    </source>
</evidence>
<accession>A0A0W0SH22</accession>
<proteinExistence type="predicted"/>
<evidence type="ECO:0000313" key="4">
    <source>
        <dbReference type="Proteomes" id="UP000054921"/>
    </source>
</evidence>
<dbReference type="RefSeq" id="WP_028381031.1">
    <property type="nucleotide sequence ID" value="NZ_CAAAIT010000003.1"/>
</dbReference>
<reference evidence="2 4" key="1">
    <citation type="submission" date="2015-11" db="EMBL/GenBank/DDBJ databases">
        <title>Genomic analysis of 38 Legionella species identifies large and diverse effector repertoires.</title>
        <authorList>
            <person name="Burstein D."/>
            <person name="Amaro F."/>
            <person name="Zusman T."/>
            <person name="Lifshitz Z."/>
            <person name="Cohen O."/>
            <person name="Gilbert J.A."/>
            <person name="Pupko T."/>
            <person name="Shuman H.A."/>
            <person name="Segal G."/>
        </authorList>
    </citation>
    <scope>NUCLEOTIDE SEQUENCE [LARGE SCALE GENOMIC DNA]</scope>
    <source>
        <strain evidence="2 4">ORW</strain>
    </source>
</reference>
<evidence type="ECO:0000313" key="5">
    <source>
        <dbReference type="Proteomes" id="UP000277577"/>
    </source>
</evidence>
<feature type="transmembrane region" description="Helical" evidence="1">
    <location>
        <begin position="43"/>
        <end position="66"/>
    </location>
</feature>
<keyword evidence="1" id="KW-1133">Transmembrane helix</keyword>
<reference evidence="3 5" key="2">
    <citation type="submission" date="2018-12" db="EMBL/GenBank/DDBJ databases">
        <authorList>
            <consortium name="Pathogen Informatics"/>
        </authorList>
    </citation>
    <scope>NUCLEOTIDE SEQUENCE [LARGE SCALE GENOMIC DNA]</scope>
    <source>
        <strain evidence="3 5">NCTC11976</strain>
    </source>
</reference>
<feature type="transmembrane region" description="Helical" evidence="1">
    <location>
        <begin position="208"/>
        <end position="230"/>
    </location>
</feature>
<keyword evidence="1" id="KW-0812">Transmembrane</keyword>
<evidence type="ECO:0000313" key="3">
    <source>
        <dbReference type="EMBL" id="VEB39409.1"/>
    </source>
</evidence>
<feature type="transmembrane region" description="Helical" evidence="1">
    <location>
        <begin position="12"/>
        <end position="31"/>
    </location>
</feature>
<feature type="transmembrane region" description="Helical" evidence="1">
    <location>
        <begin position="180"/>
        <end position="199"/>
    </location>
</feature>
<dbReference type="EMBL" id="LR134173">
    <property type="protein sequence ID" value="VEB39409.1"/>
    <property type="molecule type" value="Genomic_DNA"/>
</dbReference>
<sequence length="268" mass="30681">MHSLMNHCFPTYIFLFYLIIFLFLSKVVFRFKRKLTKNAEDTAMDIVGSIGAFYSIFLGFVIYILWTNYQKTYELVNTEASQLFITAQSARAFPPEIQQKVITNLGLYISSIVNDDLVAMSLGEEGKTTQELGDKLYRILLHYQPKASVANFYQSAVSAWNQATQYRDFRLNMLNPAIPIAWYIIIFLGAFFIIGIYSLESSLQGHPFLYILCIFLAIYMTAITVLSFPYSGWVKVSDVPFNRLYKTLNNLPIQSSIKIGEGSKSNNF</sequence>
<keyword evidence="1" id="KW-0472">Membrane</keyword>
<dbReference type="InterPro" id="IPR025333">
    <property type="entry name" value="DUF4239"/>
</dbReference>
<dbReference type="Pfam" id="PF14023">
    <property type="entry name" value="Bestrophin-like"/>
    <property type="match status" value="1"/>
</dbReference>
<dbReference type="STRING" id="28084.Lche_0737"/>
<evidence type="ECO:0008006" key="6">
    <source>
        <dbReference type="Google" id="ProtNLM"/>
    </source>
</evidence>
<dbReference type="AlphaFoldDB" id="A0A0W0SH22"/>
<organism evidence="2 4">
    <name type="scientific">Legionella cherrii</name>
    <dbReference type="NCBI Taxonomy" id="28084"/>
    <lineage>
        <taxon>Bacteria</taxon>
        <taxon>Pseudomonadati</taxon>
        <taxon>Pseudomonadota</taxon>
        <taxon>Gammaproteobacteria</taxon>
        <taxon>Legionellales</taxon>
        <taxon>Legionellaceae</taxon>
        <taxon>Legionella</taxon>
    </lineage>
</organism>
<name>A0A0W0SH22_9GAMM</name>
<dbReference type="Proteomes" id="UP000277577">
    <property type="component" value="Chromosome"/>
</dbReference>
<evidence type="ECO:0000313" key="2">
    <source>
        <dbReference type="EMBL" id="KTC82473.1"/>
    </source>
</evidence>
<dbReference type="EMBL" id="LNXW01000009">
    <property type="protein sequence ID" value="KTC82473.1"/>
    <property type="molecule type" value="Genomic_DNA"/>
</dbReference>
<dbReference type="OrthoDB" id="5638028at2"/>
<dbReference type="Proteomes" id="UP000054921">
    <property type="component" value="Unassembled WGS sequence"/>
</dbReference>